<evidence type="ECO:0000256" key="6">
    <source>
        <dbReference type="ARBA" id="ARBA00022801"/>
    </source>
</evidence>
<dbReference type="PANTHER" id="PTHR11733">
    <property type="entry name" value="ZINC METALLOPROTEASE FAMILY M13 NEPRILYSIN-RELATED"/>
    <property type="match status" value="1"/>
</dbReference>
<feature type="domain" description="Peptidase M13 N-terminal" evidence="11">
    <location>
        <begin position="43"/>
        <end position="402"/>
    </location>
</feature>
<accession>A0A6P4JFQ1</accession>
<dbReference type="RefSeq" id="XP_017033644.1">
    <property type="nucleotide sequence ID" value="XM_017178155.3"/>
</dbReference>
<reference evidence="13" key="2">
    <citation type="submission" date="2025-08" db="UniProtKB">
        <authorList>
            <consortium name="RefSeq"/>
        </authorList>
    </citation>
    <scope>IDENTIFICATION</scope>
    <source>
        <strain evidence="13">14028-0561.14</strain>
        <tissue evidence="13">Whole fly</tissue>
    </source>
</reference>
<dbReference type="GO" id="GO:0005886">
    <property type="term" value="C:plasma membrane"/>
    <property type="evidence" value="ECO:0007669"/>
    <property type="project" value="UniProtKB-SubCell"/>
</dbReference>
<dbReference type="InterPro" id="IPR024079">
    <property type="entry name" value="MetalloPept_cat_dom_sf"/>
</dbReference>
<evidence type="ECO:0000256" key="4">
    <source>
        <dbReference type="ARBA" id="ARBA00022670"/>
    </source>
</evidence>
<keyword evidence="12" id="KW-1185">Reference proteome</keyword>
<reference evidence="12" key="1">
    <citation type="submission" date="2025-05" db="UniProtKB">
        <authorList>
            <consortium name="RefSeq"/>
        </authorList>
    </citation>
    <scope>NUCLEOTIDE SEQUENCE [LARGE SCALE GENOMIC DNA]</scope>
    <source>
        <strain evidence="12">14028-0561.14</strain>
    </source>
</reference>
<dbReference type="Proteomes" id="UP001652661">
    <property type="component" value="Chromosome 2L"/>
</dbReference>
<evidence type="ECO:0000256" key="3">
    <source>
        <dbReference type="ARBA" id="ARBA00007357"/>
    </source>
</evidence>
<keyword evidence="5" id="KW-0479">Metal-binding</keyword>
<evidence type="ECO:0000259" key="10">
    <source>
        <dbReference type="Pfam" id="PF01431"/>
    </source>
</evidence>
<organism evidence="12 13">
    <name type="scientific">Drosophila kikkawai</name>
    <name type="common">Fruit fly</name>
    <dbReference type="NCBI Taxonomy" id="30033"/>
    <lineage>
        <taxon>Eukaryota</taxon>
        <taxon>Metazoa</taxon>
        <taxon>Ecdysozoa</taxon>
        <taxon>Arthropoda</taxon>
        <taxon>Hexapoda</taxon>
        <taxon>Insecta</taxon>
        <taxon>Pterygota</taxon>
        <taxon>Neoptera</taxon>
        <taxon>Endopterygota</taxon>
        <taxon>Diptera</taxon>
        <taxon>Brachycera</taxon>
        <taxon>Muscomorpha</taxon>
        <taxon>Ephydroidea</taxon>
        <taxon>Drosophilidae</taxon>
        <taxon>Drosophila</taxon>
        <taxon>Sophophora</taxon>
    </lineage>
</organism>
<dbReference type="GO" id="GO:0004222">
    <property type="term" value="F:metalloendopeptidase activity"/>
    <property type="evidence" value="ECO:0007669"/>
    <property type="project" value="InterPro"/>
</dbReference>
<sequence>MEWIICLLFFASASIAAEATVISANTRLLNNILSYVDEGEDACSNYFQHACGKYAARHIDDPFTEITQMLDHKVNQDLLQVMDELERDSQTPGFNESTFEAKALRFYLTCRDAPTSTRSASHYLRLVPPSEGLTWPQFNPRGTVWPKDQFKWIDTLAHLHRYGLRNVLINVLIMPSLNNSEQIVVDLSMPQFEGQSQHLNGYIETLATLRIMGVATRASLAIALKIRRLESAIIALTEDDEETDPQLMNVGQLERRTGYEWRRFIETVVGHPVSHDIRLQVMNLQYFTALKHLMVSTDAEVLVNYIMTRFVLHLLEDTMDSGEPIQCIMDLRRNMNLASIRLYKDRFIQPETLQQKTLEVQQIFNRLTRQFLLQIERNRLGLTAKQRRMVARKVQAISLNIGNLPKGLDHRSFISRFYEDLEISTGELDYGREHLKLLGFRTRKEIAQLGQPAPSEGEYFYMADPNTAMSSSPMYMMRQNAIIVPHGILQEPFFVANSHEVFKYSLLGFVLAHELMHAVDGTGILIDSHGNQFEPGAEILSSPRFEEGLECLNRNKTQYLDERIADISGLSLAYATYFENFNTSSRTGFTNKSQEQLFFLNLAQFFCGDGDASNFVGHDDDEMRLQQLLTGFRPFDRAYGCRRDRPQPEKCQLW</sequence>
<keyword evidence="8" id="KW-0482">Metalloprotease</keyword>
<dbReference type="OrthoDB" id="7842934at2759"/>
<keyword evidence="9" id="KW-0732">Signal</keyword>
<evidence type="ECO:0000256" key="1">
    <source>
        <dbReference type="ARBA" id="ARBA00001947"/>
    </source>
</evidence>
<evidence type="ECO:0000256" key="2">
    <source>
        <dbReference type="ARBA" id="ARBA00004401"/>
    </source>
</evidence>
<evidence type="ECO:0000256" key="9">
    <source>
        <dbReference type="SAM" id="SignalP"/>
    </source>
</evidence>
<comment type="cofactor">
    <cofactor evidence="1">
        <name>Zn(2+)</name>
        <dbReference type="ChEBI" id="CHEBI:29105"/>
    </cofactor>
</comment>
<dbReference type="Pfam" id="PF05649">
    <property type="entry name" value="Peptidase_M13_N"/>
    <property type="match status" value="1"/>
</dbReference>
<dbReference type="AlphaFoldDB" id="A0A6P4JFQ1"/>
<keyword evidence="7" id="KW-0862">Zinc</keyword>
<dbReference type="PRINTS" id="PR00786">
    <property type="entry name" value="NEPRILYSIN"/>
</dbReference>
<dbReference type="InterPro" id="IPR042089">
    <property type="entry name" value="Peptidase_M13_dom_2"/>
</dbReference>
<feature type="domain" description="Peptidase M13 C-terminal" evidence="10">
    <location>
        <begin position="475"/>
        <end position="646"/>
    </location>
</feature>
<evidence type="ECO:0000256" key="5">
    <source>
        <dbReference type="ARBA" id="ARBA00022723"/>
    </source>
</evidence>
<dbReference type="PROSITE" id="PS51885">
    <property type="entry name" value="NEPRILYSIN"/>
    <property type="match status" value="1"/>
</dbReference>
<dbReference type="PANTHER" id="PTHR11733:SF167">
    <property type="entry name" value="FI17812P1-RELATED"/>
    <property type="match status" value="1"/>
</dbReference>
<name>A0A6P4JFQ1_DROKI</name>
<dbReference type="SUPFAM" id="SSF55486">
    <property type="entry name" value="Metalloproteases ('zincins'), catalytic domain"/>
    <property type="match status" value="1"/>
</dbReference>
<feature type="chain" id="PRO_5027923644" evidence="9">
    <location>
        <begin position="20"/>
        <end position="654"/>
    </location>
</feature>
<feature type="signal peptide" evidence="9">
    <location>
        <begin position="1"/>
        <end position="19"/>
    </location>
</feature>
<comment type="similarity">
    <text evidence="3">Belongs to the peptidase M13 family.</text>
</comment>
<dbReference type="Gene3D" id="1.10.1380.10">
    <property type="entry name" value="Neutral endopeptidase , domain2"/>
    <property type="match status" value="1"/>
</dbReference>
<dbReference type="Pfam" id="PF01431">
    <property type="entry name" value="Peptidase_M13"/>
    <property type="match status" value="1"/>
</dbReference>
<protein>
    <submittedName>
        <fullName evidence="13">Neprilysin</fullName>
    </submittedName>
</protein>
<evidence type="ECO:0000256" key="7">
    <source>
        <dbReference type="ARBA" id="ARBA00022833"/>
    </source>
</evidence>
<evidence type="ECO:0000313" key="12">
    <source>
        <dbReference type="Proteomes" id="UP001652661"/>
    </source>
</evidence>
<evidence type="ECO:0000256" key="8">
    <source>
        <dbReference type="ARBA" id="ARBA00023049"/>
    </source>
</evidence>
<dbReference type="CDD" id="cd08662">
    <property type="entry name" value="M13"/>
    <property type="match status" value="1"/>
</dbReference>
<evidence type="ECO:0000313" key="13">
    <source>
        <dbReference type="RefSeq" id="XP_017033644.1"/>
    </source>
</evidence>
<dbReference type="Gene3D" id="3.40.390.10">
    <property type="entry name" value="Collagenase (Catalytic Domain)"/>
    <property type="match status" value="1"/>
</dbReference>
<proteinExistence type="inferred from homology"/>
<dbReference type="GO" id="GO:0016485">
    <property type="term" value="P:protein processing"/>
    <property type="evidence" value="ECO:0007669"/>
    <property type="project" value="TreeGrafter"/>
</dbReference>
<gene>
    <name evidence="13" type="primary">Nepl6</name>
</gene>
<dbReference type="GO" id="GO:0046872">
    <property type="term" value="F:metal ion binding"/>
    <property type="evidence" value="ECO:0007669"/>
    <property type="project" value="UniProtKB-KW"/>
</dbReference>
<dbReference type="InterPro" id="IPR008753">
    <property type="entry name" value="Peptidase_M13_N"/>
</dbReference>
<dbReference type="InterPro" id="IPR000718">
    <property type="entry name" value="Peptidase_M13"/>
</dbReference>
<keyword evidence="6" id="KW-0378">Hydrolase</keyword>
<comment type="subcellular location">
    <subcellularLocation>
        <location evidence="2">Cell membrane</location>
        <topology evidence="2">Single-pass type II membrane protein</topology>
    </subcellularLocation>
</comment>
<evidence type="ECO:0000259" key="11">
    <source>
        <dbReference type="Pfam" id="PF05649"/>
    </source>
</evidence>
<keyword evidence="4" id="KW-0645">Protease</keyword>
<dbReference type="InterPro" id="IPR018497">
    <property type="entry name" value="Peptidase_M13_C"/>
</dbReference>